<dbReference type="Pfam" id="PF01425">
    <property type="entry name" value="Amidase"/>
    <property type="match status" value="1"/>
</dbReference>
<evidence type="ECO:0000313" key="3">
    <source>
        <dbReference type="EMBL" id="GAA4930639.1"/>
    </source>
</evidence>
<sequence>MVVSRVFSQQQLTNCVALLVLAALFIGQPSSAATPQNTIADIRKLGLTSQALVEKSIADINRLDRSGPTLNSVVEINPEALQLAKQLDGQAPLSSLHGLPVLLKDNIDTGDKMQTTAGSLALLGTPAPEDAHLVKRLRSAGVLILGKTNLSEWANFRSSQSISGWSARGGQTKNPHVLDRSPCGSSSGSAVAVAAGIVPLAVGTETDGSILCPSAMNGIVGIKPTRGLVSRSGIVPLSHSQDTAGPMARTVADAAALLAIMAGSDPNDESTELADQHQNDYQAYLKTDYLRGKRIGVLINKQGLHAGTDAIFEMALKSFDAAGAVLIDDLSLPHQADIGEPEFTVLLHDFKHDINRYLGLRPNLKVSNLAELIAFNERHARKELAYFDQSIFIKAEQTSGVSHSDYTNALEKSRHYAGSAGIDALMQEHGLDALVAPAYTPAFLIDPVFGDSFGYGNSSPAAVSGYPSITVPAGFDHHLPVGIVLMASQWQDGELIGMAYAFEQQHQAYKPPGFLPTLQIDR</sequence>
<keyword evidence="4" id="KW-1185">Reference proteome</keyword>
<proteinExistence type="predicted"/>
<dbReference type="PANTHER" id="PTHR42678:SF34">
    <property type="entry name" value="OS04G0183300 PROTEIN"/>
    <property type="match status" value="1"/>
</dbReference>
<dbReference type="InterPro" id="IPR023631">
    <property type="entry name" value="Amidase_dom"/>
</dbReference>
<dbReference type="PANTHER" id="PTHR42678">
    <property type="entry name" value="AMIDASE"/>
    <property type="match status" value="1"/>
</dbReference>
<feature type="domain" description="Amidase" evidence="2">
    <location>
        <begin position="60"/>
        <end position="495"/>
    </location>
</feature>
<comment type="caution">
    <text evidence="3">The sequence shown here is derived from an EMBL/GenBank/DDBJ whole genome shotgun (WGS) entry which is preliminary data.</text>
</comment>
<reference evidence="4" key="1">
    <citation type="journal article" date="2019" name="Int. J. Syst. Evol. Microbiol.">
        <title>The Global Catalogue of Microorganisms (GCM) 10K type strain sequencing project: providing services to taxonomists for standard genome sequencing and annotation.</title>
        <authorList>
            <consortium name="The Broad Institute Genomics Platform"/>
            <consortium name="The Broad Institute Genome Sequencing Center for Infectious Disease"/>
            <person name="Wu L."/>
            <person name="Ma J."/>
        </authorList>
    </citation>
    <scope>NUCLEOTIDE SEQUENCE [LARGE SCALE GENOMIC DNA]</scope>
    <source>
        <strain evidence="4">JCM 19134</strain>
    </source>
</reference>
<dbReference type="NCBIfam" id="NF006006">
    <property type="entry name" value="PRK08137.1"/>
    <property type="match status" value="1"/>
</dbReference>
<accession>A0AAV3TXK6</accession>
<dbReference type="EMBL" id="BAABLX010000003">
    <property type="protein sequence ID" value="GAA4930639.1"/>
    <property type="molecule type" value="Genomic_DNA"/>
</dbReference>
<feature type="signal peptide" evidence="1">
    <location>
        <begin position="1"/>
        <end position="32"/>
    </location>
</feature>
<dbReference type="InterPro" id="IPR036928">
    <property type="entry name" value="AS_sf"/>
</dbReference>
<gene>
    <name evidence="3" type="ORF">GCM10025791_03200</name>
</gene>
<feature type="chain" id="PRO_5043741398" evidence="1">
    <location>
        <begin position="33"/>
        <end position="522"/>
    </location>
</feature>
<dbReference type="AlphaFoldDB" id="A0AAV3TXK6"/>
<dbReference type="Gene3D" id="3.90.1300.10">
    <property type="entry name" value="Amidase signature (AS) domain"/>
    <property type="match status" value="1"/>
</dbReference>
<evidence type="ECO:0000256" key="1">
    <source>
        <dbReference type="SAM" id="SignalP"/>
    </source>
</evidence>
<dbReference type="Proteomes" id="UP001409585">
    <property type="component" value="Unassembled WGS sequence"/>
</dbReference>
<evidence type="ECO:0000313" key="4">
    <source>
        <dbReference type="Proteomes" id="UP001409585"/>
    </source>
</evidence>
<evidence type="ECO:0000259" key="2">
    <source>
        <dbReference type="Pfam" id="PF01425"/>
    </source>
</evidence>
<keyword evidence="1" id="KW-0732">Signal</keyword>
<organism evidence="3 4">
    <name type="scientific">Halioxenophilus aromaticivorans</name>
    <dbReference type="NCBI Taxonomy" id="1306992"/>
    <lineage>
        <taxon>Bacteria</taxon>
        <taxon>Pseudomonadati</taxon>
        <taxon>Pseudomonadota</taxon>
        <taxon>Gammaproteobacteria</taxon>
        <taxon>Alteromonadales</taxon>
        <taxon>Alteromonadaceae</taxon>
        <taxon>Halioxenophilus</taxon>
    </lineage>
</organism>
<name>A0AAV3TXK6_9ALTE</name>
<protein>
    <submittedName>
        <fullName evidence="3">Amidase</fullName>
    </submittedName>
</protein>
<dbReference type="RefSeq" id="WP_345416037.1">
    <property type="nucleotide sequence ID" value="NZ_AP031496.1"/>
</dbReference>
<dbReference type="SUPFAM" id="SSF75304">
    <property type="entry name" value="Amidase signature (AS) enzymes"/>
    <property type="match status" value="1"/>
</dbReference>